<dbReference type="InterPro" id="IPR041469">
    <property type="entry name" value="Subtilisin-like_FN3"/>
</dbReference>
<dbReference type="SUPFAM" id="SSF52743">
    <property type="entry name" value="Subtilisin-like"/>
    <property type="match status" value="1"/>
</dbReference>
<dbReference type="FunFam" id="3.50.30.30:FF:000005">
    <property type="entry name" value="subtilisin-like protease SBT1.5"/>
    <property type="match status" value="1"/>
</dbReference>
<sequence length="774" mass="83282">MSSLHHGTLILIFLAALILILNEKVGSVTPAQAKSKVHIVYLGMRQHHDPELITNTHHEMLTTVLGSKEASVDSMLYSYRHGFSGFAAKLTEAQAQAVSELPGVVQVMPSRLHKLKTTRSWDYLGLSSHSSTNLLHETNMGDGIIIGLLDTGQRFNATEHCNRKLIGARYFLKGLEAEIGEPLNTTEYLEYLSPRDAVGHGTHTSSIAGGSPVVNASYYGLGFGTVRGGAPGARLAMYKVCWNLEEGICSDADILKAFDKAIHDGVDVLSVSLGSEDIGSTQIIKPDNILIGSFHAVAQGISVVCAAGNGGPSAQTVQNTAPWILTVAASSIDRSFPTPITLGNNRTVMGQAMLIRNHTGFASLVYPDDPHLQSPSNCQSISPNDTSVAGKVALCFTSSTFEKKFAASYVKEARGLGVIIAENSGNTQPSCISDFPCIKVSYETGSQILYYISSTRYYYLHYHKKYHHHHHHYPHIALLLRGFCRHPHVRLSPSKIHVGKPVPTNVAYFSSRGPSFPSPAVLKPDIAGPGAQILGAVPPSDLKKNTQFAFFSGTSMATPHIAGIVALLKSLYPHWSPAAIKSAIVTTGWTTDPSGEPIFADGDPTKLADPFDFGGGIVNPNRAADPGLVYDMGTADYIHYLCTLGYNSVIFQFTKQSIGCPTREHSILDLNLPSITIPSLQNSTSLTRNVTNVGAVNSTYKASIISPPGITITVKPDTLIFDSTIKTVTFSVTVSSIHQVNTGYSFGSLTWIDGVHAVRSPISARTMIKEPYAN</sequence>
<evidence type="ECO:0000256" key="5">
    <source>
        <dbReference type="ARBA" id="ARBA00022825"/>
    </source>
</evidence>
<name>A0AA38Z0K0_VITRO</name>
<organism evidence="13 14">
    <name type="scientific">Vitis rotundifolia</name>
    <name type="common">Muscadine grape</name>
    <dbReference type="NCBI Taxonomy" id="103349"/>
    <lineage>
        <taxon>Eukaryota</taxon>
        <taxon>Viridiplantae</taxon>
        <taxon>Streptophyta</taxon>
        <taxon>Embryophyta</taxon>
        <taxon>Tracheophyta</taxon>
        <taxon>Spermatophyta</taxon>
        <taxon>Magnoliopsida</taxon>
        <taxon>eudicotyledons</taxon>
        <taxon>Gunneridae</taxon>
        <taxon>Pentapetalae</taxon>
        <taxon>rosids</taxon>
        <taxon>Vitales</taxon>
        <taxon>Vitaceae</taxon>
        <taxon>Viteae</taxon>
        <taxon>Vitis</taxon>
    </lineage>
</organism>
<dbReference type="Pfam" id="PF02225">
    <property type="entry name" value="PA"/>
    <property type="match status" value="1"/>
</dbReference>
<dbReference type="PANTHER" id="PTHR10795">
    <property type="entry name" value="PROPROTEIN CONVERTASE SUBTILISIN/KEXIN"/>
    <property type="match status" value="1"/>
</dbReference>
<dbReference type="Gene3D" id="3.30.70.80">
    <property type="entry name" value="Peptidase S8 propeptide/proteinase inhibitor I9"/>
    <property type="match status" value="1"/>
</dbReference>
<comment type="caution">
    <text evidence="13">The sequence shown here is derived from an EMBL/GenBank/DDBJ whole genome shotgun (WGS) entry which is preliminary data.</text>
</comment>
<keyword evidence="4 7" id="KW-0378">Hydrolase</keyword>
<feature type="chain" id="PRO_5041354125" evidence="8">
    <location>
        <begin position="28"/>
        <end position="774"/>
    </location>
</feature>
<dbReference type="Pfam" id="PF05922">
    <property type="entry name" value="Inhibitor_I9"/>
    <property type="match status" value="1"/>
</dbReference>
<dbReference type="EMBL" id="JARBHA010000016">
    <property type="protein sequence ID" value="KAJ9679952.1"/>
    <property type="molecule type" value="Genomic_DNA"/>
</dbReference>
<dbReference type="InterPro" id="IPR023828">
    <property type="entry name" value="Peptidase_S8_Ser-AS"/>
</dbReference>
<evidence type="ECO:0000256" key="1">
    <source>
        <dbReference type="ARBA" id="ARBA00011073"/>
    </source>
</evidence>
<feature type="active site" description="Charge relay system" evidence="6 7">
    <location>
        <position position="555"/>
    </location>
</feature>
<dbReference type="GO" id="GO:0004252">
    <property type="term" value="F:serine-type endopeptidase activity"/>
    <property type="evidence" value="ECO:0007669"/>
    <property type="project" value="UniProtKB-UniRule"/>
</dbReference>
<dbReference type="InterPro" id="IPR036852">
    <property type="entry name" value="Peptidase_S8/S53_dom_sf"/>
</dbReference>
<dbReference type="FunFam" id="2.60.40.2310:FF:000002">
    <property type="entry name" value="p69E protein-like"/>
    <property type="match status" value="1"/>
</dbReference>
<keyword evidence="5 7" id="KW-0720">Serine protease</keyword>
<feature type="domain" description="Peptidase S8/S53" evidence="9">
    <location>
        <begin position="141"/>
        <end position="588"/>
    </location>
</feature>
<keyword evidence="2 7" id="KW-0645">Protease</keyword>
<feature type="domain" description="Inhibitor I9" evidence="11">
    <location>
        <begin position="37"/>
        <end position="115"/>
    </location>
</feature>
<evidence type="ECO:0000256" key="2">
    <source>
        <dbReference type="ARBA" id="ARBA00022670"/>
    </source>
</evidence>
<protein>
    <submittedName>
        <fullName evidence="13">Uncharacterized protein</fullName>
    </submittedName>
</protein>
<dbReference type="Gene3D" id="3.40.50.200">
    <property type="entry name" value="Peptidase S8/S53 domain"/>
    <property type="match status" value="2"/>
</dbReference>
<evidence type="ECO:0000256" key="3">
    <source>
        <dbReference type="ARBA" id="ARBA00022729"/>
    </source>
</evidence>
<evidence type="ECO:0000313" key="14">
    <source>
        <dbReference type="Proteomes" id="UP001168098"/>
    </source>
</evidence>
<evidence type="ECO:0000259" key="9">
    <source>
        <dbReference type="Pfam" id="PF00082"/>
    </source>
</evidence>
<dbReference type="Gene3D" id="2.60.40.2310">
    <property type="match status" value="1"/>
</dbReference>
<dbReference type="CDD" id="cd04852">
    <property type="entry name" value="Peptidases_S8_3"/>
    <property type="match status" value="1"/>
</dbReference>
<feature type="active site" description="Charge relay system" evidence="6 7">
    <location>
        <position position="150"/>
    </location>
</feature>
<evidence type="ECO:0000256" key="6">
    <source>
        <dbReference type="PIRSR" id="PIRSR615500-1"/>
    </source>
</evidence>
<dbReference type="CDD" id="cd02120">
    <property type="entry name" value="PA_subtilisin_like"/>
    <property type="match status" value="1"/>
</dbReference>
<evidence type="ECO:0000256" key="4">
    <source>
        <dbReference type="ARBA" id="ARBA00022801"/>
    </source>
</evidence>
<evidence type="ECO:0000256" key="8">
    <source>
        <dbReference type="SAM" id="SignalP"/>
    </source>
</evidence>
<dbReference type="PRINTS" id="PR00723">
    <property type="entry name" value="SUBTILISIN"/>
</dbReference>
<dbReference type="InterPro" id="IPR034197">
    <property type="entry name" value="Peptidases_S8_3"/>
</dbReference>
<dbReference type="InterPro" id="IPR003137">
    <property type="entry name" value="PA_domain"/>
</dbReference>
<gene>
    <name evidence="13" type="ORF">PVL29_021753</name>
</gene>
<reference evidence="13 14" key="1">
    <citation type="journal article" date="2023" name="BMC Biotechnol.">
        <title>Vitis rotundifolia cv Carlos genome sequencing.</title>
        <authorList>
            <person name="Huff M."/>
            <person name="Hulse-Kemp A."/>
            <person name="Scheffler B."/>
            <person name="Youngblood R."/>
            <person name="Simpson S."/>
            <person name="Babiker E."/>
            <person name="Staton M."/>
        </authorList>
    </citation>
    <scope>NUCLEOTIDE SEQUENCE [LARGE SCALE GENOMIC DNA]</scope>
    <source>
        <tissue evidence="13">Leaf</tissue>
    </source>
</reference>
<evidence type="ECO:0000313" key="13">
    <source>
        <dbReference type="EMBL" id="KAJ9679952.1"/>
    </source>
</evidence>
<dbReference type="GO" id="GO:0006508">
    <property type="term" value="P:proteolysis"/>
    <property type="evidence" value="ECO:0007669"/>
    <property type="project" value="UniProtKB-KW"/>
</dbReference>
<dbReference type="Pfam" id="PF00082">
    <property type="entry name" value="Peptidase_S8"/>
    <property type="match status" value="1"/>
</dbReference>
<dbReference type="InterPro" id="IPR037045">
    <property type="entry name" value="S8pro/Inhibitor_I9_sf"/>
</dbReference>
<feature type="domain" description="Subtilisin-like protease fibronectin type-III" evidence="12">
    <location>
        <begin position="669"/>
        <end position="763"/>
    </location>
</feature>
<dbReference type="InterPro" id="IPR000209">
    <property type="entry name" value="Peptidase_S8/S53_dom"/>
</dbReference>
<dbReference type="Pfam" id="PF17766">
    <property type="entry name" value="fn3_6"/>
    <property type="match status" value="1"/>
</dbReference>
<dbReference type="InterPro" id="IPR010259">
    <property type="entry name" value="S8pro/Inhibitor_I9"/>
</dbReference>
<dbReference type="InterPro" id="IPR045051">
    <property type="entry name" value="SBT"/>
</dbReference>
<dbReference type="PROSITE" id="PS51892">
    <property type="entry name" value="SUBTILASE"/>
    <property type="match status" value="1"/>
</dbReference>
<evidence type="ECO:0000259" key="10">
    <source>
        <dbReference type="Pfam" id="PF02225"/>
    </source>
</evidence>
<proteinExistence type="inferred from homology"/>
<accession>A0AA38Z0K0</accession>
<keyword evidence="3 8" id="KW-0732">Signal</keyword>
<dbReference type="AlphaFoldDB" id="A0AA38Z0K0"/>
<feature type="active site" description="Charge relay system" evidence="6 7">
    <location>
        <position position="200"/>
    </location>
</feature>
<evidence type="ECO:0000256" key="7">
    <source>
        <dbReference type="PROSITE-ProRule" id="PRU01240"/>
    </source>
</evidence>
<dbReference type="InterPro" id="IPR015500">
    <property type="entry name" value="Peptidase_S8_subtilisin-rel"/>
</dbReference>
<comment type="similarity">
    <text evidence="1 7">Belongs to the peptidase S8 family.</text>
</comment>
<keyword evidence="14" id="KW-1185">Reference proteome</keyword>
<feature type="domain" description="PA" evidence="10">
    <location>
        <begin position="362"/>
        <end position="448"/>
    </location>
</feature>
<dbReference type="PROSITE" id="PS00138">
    <property type="entry name" value="SUBTILASE_SER"/>
    <property type="match status" value="1"/>
</dbReference>
<evidence type="ECO:0000259" key="11">
    <source>
        <dbReference type="Pfam" id="PF05922"/>
    </source>
</evidence>
<dbReference type="Proteomes" id="UP001168098">
    <property type="component" value="Unassembled WGS sequence"/>
</dbReference>
<feature type="signal peptide" evidence="8">
    <location>
        <begin position="1"/>
        <end position="27"/>
    </location>
</feature>
<evidence type="ECO:0000259" key="12">
    <source>
        <dbReference type="Pfam" id="PF17766"/>
    </source>
</evidence>
<dbReference type="FunFam" id="3.30.70.80:FF:000002">
    <property type="entry name" value="Subtilisin-like protease SBT5.3"/>
    <property type="match status" value="1"/>
</dbReference>
<dbReference type="Gene3D" id="3.50.30.30">
    <property type="match status" value="2"/>
</dbReference>